<gene>
    <name evidence="3" type="ORF">CCMP2556_LOCUS35932</name>
</gene>
<feature type="domain" description="Pseudouridine synthase RsuA/RluA-like" evidence="2">
    <location>
        <begin position="358"/>
        <end position="482"/>
    </location>
</feature>
<dbReference type="Gene3D" id="3.30.2350.10">
    <property type="entry name" value="Pseudouridine synthase"/>
    <property type="match status" value="1"/>
</dbReference>
<dbReference type="Pfam" id="PF13812">
    <property type="entry name" value="PPR_3"/>
    <property type="match status" value="1"/>
</dbReference>
<dbReference type="SUPFAM" id="SSF55120">
    <property type="entry name" value="Pseudouridine synthase"/>
    <property type="match status" value="1"/>
</dbReference>
<dbReference type="EMBL" id="CAXAMN010022829">
    <property type="protein sequence ID" value="CAK9073038.1"/>
    <property type="molecule type" value="Genomic_DNA"/>
</dbReference>
<evidence type="ECO:0000313" key="3">
    <source>
        <dbReference type="EMBL" id="CAK9073038.1"/>
    </source>
</evidence>
<feature type="non-terminal residue" evidence="3">
    <location>
        <position position="972"/>
    </location>
</feature>
<proteinExistence type="predicted"/>
<dbReference type="InterPro" id="IPR002885">
    <property type="entry name" value="PPR_rpt"/>
</dbReference>
<protein>
    <recommendedName>
        <fullName evidence="2">Pseudouridine synthase RsuA/RluA-like domain-containing protein</fullName>
    </recommendedName>
</protein>
<comment type="caution">
    <text evidence="3">The sequence shown here is derived from an EMBL/GenBank/DDBJ whole genome shotgun (WGS) entry which is preliminary data.</text>
</comment>
<reference evidence="3 4" key="1">
    <citation type="submission" date="2024-02" db="EMBL/GenBank/DDBJ databases">
        <authorList>
            <person name="Chen Y."/>
            <person name="Shah S."/>
            <person name="Dougan E. K."/>
            <person name="Thang M."/>
            <person name="Chan C."/>
        </authorList>
    </citation>
    <scope>NUCLEOTIDE SEQUENCE [LARGE SCALE GENOMIC DNA]</scope>
</reference>
<dbReference type="PANTHER" id="PTHR47447:SF24">
    <property type="entry name" value="PENTATRICOPEPTIDE REPEAT-CONTAINING PROTEIN"/>
    <property type="match status" value="1"/>
</dbReference>
<dbReference type="Pfam" id="PF00849">
    <property type="entry name" value="PseudoU_synth_2"/>
    <property type="match status" value="1"/>
</dbReference>
<evidence type="ECO:0000259" key="2">
    <source>
        <dbReference type="Pfam" id="PF00849"/>
    </source>
</evidence>
<dbReference type="InterPro" id="IPR020103">
    <property type="entry name" value="PsdUridine_synth_cat_dom_sf"/>
</dbReference>
<dbReference type="Proteomes" id="UP001642484">
    <property type="component" value="Unassembled WGS sequence"/>
</dbReference>
<dbReference type="PANTHER" id="PTHR47447">
    <property type="entry name" value="OS03G0856100 PROTEIN"/>
    <property type="match status" value="1"/>
</dbReference>
<evidence type="ECO:0000256" key="1">
    <source>
        <dbReference type="ARBA" id="ARBA00022737"/>
    </source>
</evidence>
<sequence>MVVERRQSSAHRAQPDLVQLSAEASQCARRSAWRNALDLLNSLARRALRADTIFFSTCVSACEKASSWTTALALLQQMDSWKVEANVFSFSGAISACDKQGVWEAVSVLMERMATEGISGNSYTYNAAIGACARAGQWCSAQCLAAQLALLGTSGGAGLRRDAITASSVVGTFEQARWPRALDAFGSMAQADVQLNDFTFTSLISAVDHWSTTLLLLESMTARSLQITPMTCSAALARACEGHWQAALALLHSMMQTHLAVSGIQVGALLESASSLGKPQMLGLLKMLKSWAKPCRQKDRSLEEHLIRPRLRSYPSFDELPIVFEDESLVAVAKPFGVSSEDCLQMLASKFPALTRLSRLDWPTSGLLLAAKGTPASETSWWFLAQFAGRLVSKRYLCLVAGDAGAVGHCEEIAKPLQVVKGTSSSSVEVLEEGEEGLAARTRITCLALYGSGGLASQPAASLLLAEPLTGRTHQLRAHLAHVGWPIVGDATYAAEGHAAEVSSWCPRLFLHCWQMDVFALNGQTMTLQADLPKVLRDALKSLKLQDGALPDEKNRCHILARGRAELSRVRRVKSEMPREQQMLAVILFAADISWCSWFHHGVGVLLVDKSQLLNGHCTEAEDDHCILRSILLGLKKCRWCNSQDPPLNRPGLSRRPPKGSMQALRLLAHQGWSQLAVVTEDQKMAFLEASAAFTVGVNIMSVLSENHFLCNAWRGVKKAVALLRYGDENFRHVDCRHAEPRSTRMCCGMQAQARCTSGLLYKRQRCYATSSVLSMDGGRKRRLRAQTAHVVALGRQTQWPKALEILQQSHSEADEKLYTAVCGALERASAWQQVLRLHGRALETVQHDERFLGLACSACSKGRAWRHALSLAVETGLQRPETANALLSCLDYSGQWQLVLQILSQLPELDVVAFGCAISACARAAQWRHATALLWQSAEVADEVTLGAAVSACDKGHEWQMACALLLAMPQ</sequence>
<dbReference type="InterPro" id="IPR006145">
    <property type="entry name" value="PsdUridine_synth_RsuA/RluA"/>
</dbReference>
<dbReference type="InterPro" id="IPR011990">
    <property type="entry name" value="TPR-like_helical_dom_sf"/>
</dbReference>
<keyword evidence="4" id="KW-1185">Reference proteome</keyword>
<organism evidence="3 4">
    <name type="scientific">Durusdinium trenchii</name>
    <dbReference type="NCBI Taxonomy" id="1381693"/>
    <lineage>
        <taxon>Eukaryota</taxon>
        <taxon>Sar</taxon>
        <taxon>Alveolata</taxon>
        <taxon>Dinophyceae</taxon>
        <taxon>Suessiales</taxon>
        <taxon>Symbiodiniaceae</taxon>
        <taxon>Durusdinium</taxon>
    </lineage>
</organism>
<dbReference type="CDD" id="cd02869">
    <property type="entry name" value="PseudoU_synth_RluA_like"/>
    <property type="match status" value="1"/>
</dbReference>
<dbReference type="Gene3D" id="1.25.40.10">
    <property type="entry name" value="Tetratricopeptide repeat domain"/>
    <property type="match status" value="3"/>
</dbReference>
<evidence type="ECO:0000313" key="4">
    <source>
        <dbReference type="Proteomes" id="UP001642484"/>
    </source>
</evidence>
<keyword evidence="1" id="KW-0677">Repeat</keyword>
<name>A0ABP0PBS3_9DINO</name>
<accession>A0ABP0PBS3</accession>